<dbReference type="GO" id="GO:0003755">
    <property type="term" value="F:peptidyl-prolyl cis-trans isomerase activity"/>
    <property type="evidence" value="ECO:0007669"/>
    <property type="project" value="UniProtKB-UniRule"/>
</dbReference>
<evidence type="ECO:0000256" key="4">
    <source>
        <dbReference type="ARBA" id="ARBA00022490"/>
    </source>
</evidence>
<dbReference type="EMBL" id="CP064792">
    <property type="protein sequence ID" value="QSG16301.1"/>
    <property type="molecule type" value="Genomic_DNA"/>
</dbReference>
<evidence type="ECO:0000259" key="11">
    <source>
        <dbReference type="PROSITE" id="PS50059"/>
    </source>
</evidence>
<dbReference type="EC" id="5.2.1.8" evidence="9"/>
<evidence type="ECO:0000256" key="2">
    <source>
        <dbReference type="ARBA" id="ARBA00004496"/>
    </source>
</evidence>
<evidence type="ECO:0000256" key="10">
    <source>
        <dbReference type="SAM" id="MobiDB-lite"/>
    </source>
</evidence>
<evidence type="ECO:0000256" key="7">
    <source>
        <dbReference type="ARBA" id="ARBA00023235"/>
    </source>
</evidence>
<proteinExistence type="inferred from homology"/>
<dbReference type="PANTHER" id="PTHR47861:SF3">
    <property type="entry name" value="FKBP-TYPE PEPTIDYL-PROLYL CIS-TRANS ISOMERASE SLYD"/>
    <property type="match status" value="1"/>
</dbReference>
<evidence type="ECO:0000256" key="6">
    <source>
        <dbReference type="ARBA" id="ARBA00023186"/>
    </source>
</evidence>
<feature type="domain" description="PPIase FKBP-type" evidence="11">
    <location>
        <begin position="1"/>
        <end position="78"/>
    </location>
</feature>
<dbReference type="Gene3D" id="3.10.50.40">
    <property type="match status" value="1"/>
</dbReference>
<feature type="compositionally biased region" description="Basic and acidic residues" evidence="10">
    <location>
        <begin position="7"/>
        <end position="21"/>
    </location>
</feature>
<evidence type="ECO:0000313" key="12">
    <source>
        <dbReference type="EMBL" id="QSG16301.1"/>
    </source>
</evidence>
<keyword evidence="12" id="KW-0614">Plasmid</keyword>
<keyword evidence="6" id="KW-0143">Chaperone</keyword>
<dbReference type="PROSITE" id="PS50059">
    <property type="entry name" value="FKBP_PPIASE"/>
    <property type="match status" value="1"/>
</dbReference>
<evidence type="ECO:0000256" key="3">
    <source>
        <dbReference type="ARBA" id="ARBA00006577"/>
    </source>
</evidence>
<evidence type="ECO:0000256" key="9">
    <source>
        <dbReference type="RuleBase" id="RU003915"/>
    </source>
</evidence>
<sequence>MTIEYTGRLDDGSVFDTSREEVAEEAGLAETQPDREYTPLTFEVGSGQVIEGLEDALSGMEQSDDFTVEIPPEEAYGEWSEERVREYDRAELSEMLGGKTPEEGAYIETQEGELAEITAVEDDVVRVDFNPGLAGETLQFDIEVVDVN</sequence>
<dbReference type="GO" id="GO:0005737">
    <property type="term" value="C:cytoplasm"/>
    <property type="evidence" value="ECO:0007669"/>
    <property type="project" value="UniProtKB-SubCell"/>
</dbReference>
<keyword evidence="13" id="KW-1185">Reference proteome</keyword>
<comment type="catalytic activity">
    <reaction evidence="1 8 9">
        <text>[protein]-peptidylproline (omega=180) = [protein]-peptidylproline (omega=0)</text>
        <dbReference type="Rhea" id="RHEA:16237"/>
        <dbReference type="Rhea" id="RHEA-COMP:10747"/>
        <dbReference type="Rhea" id="RHEA-COMP:10748"/>
        <dbReference type="ChEBI" id="CHEBI:83833"/>
        <dbReference type="ChEBI" id="CHEBI:83834"/>
        <dbReference type="EC" id="5.2.1.8"/>
    </reaction>
</comment>
<dbReference type="GO" id="GO:0042026">
    <property type="term" value="P:protein refolding"/>
    <property type="evidence" value="ECO:0007669"/>
    <property type="project" value="UniProtKB-ARBA"/>
</dbReference>
<reference evidence="12 13" key="1">
    <citation type="submission" date="2020-11" db="EMBL/GenBank/DDBJ databases">
        <title>Carbohydrate-dependent, anaerobic sulfur respiration: A novel catabolism in halophilic archaea.</title>
        <authorList>
            <person name="Sorokin D.Y."/>
            <person name="Messina E."/>
            <person name="Smedile F."/>
            <person name="La Cono V."/>
            <person name="Hallsworth J.E."/>
            <person name="Yakimov M.M."/>
        </authorList>
    </citation>
    <scope>NUCLEOTIDE SEQUENCE [LARGE SCALE GENOMIC DNA]</scope>
    <source>
        <strain evidence="12 13">HSR-Est</strain>
        <plasmid evidence="12 13">pHSR-Est01</plasmid>
    </source>
</reference>
<comment type="subcellular location">
    <subcellularLocation>
        <location evidence="2">Cytoplasm</location>
    </subcellularLocation>
</comment>
<feature type="region of interest" description="Disordered" evidence="10">
    <location>
        <begin position="1"/>
        <end position="37"/>
    </location>
</feature>
<evidence type="ECO:0000256" key="8">
    <source>
        <dbReference type="PROSITE-ProRule" id="PRU00277"/>
    </source>
</evidence>
<dbReference type="InterPro" id="IPR046357">
    <property type="entry name" value="PPIase_dom_sf"/>
</dbReference>
<protein>
    <recommendedName>
        <fullName evidence="9">Peptidyl-prolyl cis-trans isomerase</fullName>
        <ecNumber evidence="9">5.2.1.8</ecNumber>
    </recommendedName>
</protein>
<comment type="similarity">
    <text evidence="3 9">Belongs to the FKBP-type PPIase family.</text>
</comment>
<geneLocation type="plasmid" evidence="12 13">
    <name>pHSR-Est01</name>
</geneLocation>
<dbReference type="Pfam" id="PF00254">
    <property type="entry name" value="FKBP_C"/>
    <property type="match status" value="1"/>
</dbReference>
<accession>A0A897NVN8</accession>
<gene>
    <name evidence="12" type="primary">slpA</name>
    <name evidence="12" type="ORF">HSEST_3037</name>
</gene>
<dbReference type="InterPro" id="IPR001179">
    <property type="entry name" value="PPIase_FKBP_dom"/>
</dbReference>
<dbReference type="SUPFAM" id="SSF54534">
    <property type="entry name" value="FKBP-like"/>
    <property type="match status" value="1"/>
</dbReference>
<keyword evidence="5 8" id="KW-0697">Rotamase</keyword>
<dbReference type="PANTHER" id="PTHR47861">
    <property type="entry name" value="FKBP-TYPE PEPTIDYL-PROLYL CIS-TRANS ISOMERASE SLYD"/>
    <property type="match status" value="1"/>
</dbReference>
<evidence type="ECO:0000256" key="5">
    <source>
        <dbReference type="ARBA" id="ARBA00023110"/>
    </source>
</evidence>
<keyword evidence="4" id="KW-0963">Cytoplasm</keyword>
<name>A0A897NVN8_9EURY</name>
<dbReference type="Proteomes" id="UP000663292">
    <property type="component" value="Plasmid pHSR-Est01"/>
</dbReference>
<keyword evidence="7 8" id="KW-0413">Isomerase</keyword>
<organism evidence="12 13">
    <name type="scientific">Halapricum desulfuricans</name>
    <dbReference type="NCBI Taxonomy" id="2841257"/>
    <lineage>
        <taxon>Archaea</taxon>
        <taxon>Methanobacteriati</taxon>
        <taxon>Methanobacteriota</taxon>
        <taxon>Stenosarchaea group</taxon>
        <taxon>Halobacteria</taxon>
        <taxon>Halobacteriales</taxon>
        <taxon>Haloarculaceae</taxon>
        <taxon>Halapricum</taxon>
    </lineage>
</organism>
<dbReference type="AlphaFoldDB" id="A0A897NVN8"/>
<evidence type="ECO:0000313" key="13">
    <source>
        <dbReference type="Proteomes" id="UP000663292"/>
    </source>
</evidence>
<evidence type="ECO:0000256" key="1">
    <source>
        <dbReference type="ARBA" id="ARBA00000971"/>
    </source>
</evidence>